<gene>
    <name evidence="1" type="ORF">AVEN_225476_1</name>
</gene>
<accession>A0A4Y2ICW7</accession>
<dbReference type="Proteomes" id="UP000499080">
    <property type="component" value="Unassembled WGS sequence"/>
</dbReference>
<keyword evidence="2" id="KW-1185">Reference proteome</keyword>
<name>A0A4Y2ICW7_ARAVE</name>
<organism evidence="1 2">
    <name type="scientific">Araneus ventricosus</name>
    <name type="common">Orbweaver spider</name>
    <name type="synonym">Epeira ventricosa</name>
    <dbReference type="NCBI Taxonomy" id="182803"/>
    <lineage>
        <taxon>Eukaryota</taxon>
        <taxon>Metazoa</taxon>
        <taxon>Ecdysozoa</taxon>
        <taxon>Arthropoda</taxon>
        <taxon>Chelicerata</taxon>
        <taxon>Arachnida</taxon>
        <taxon>Araneae</taxon>
        <taxon>Araneomorphae</taxon>
        <taxon>Entelegynae</taxon>
        <taxon>Araneoidea</taxon>
        <taxon>Araneidae</taxon>
        <taxon>Araneus</taxon>
    </lineage>
</organism>
<proteinExistence type="predicted"/>
<dbReference type="EMBL" id="BGPR01002554">
    <property type="protein sequence ID" value="GBM75400.1"/>
    <property type="molecule type" value="Genomic_DNA"/>
</dbReference>
<protein>
    <recommendedName>
        <fullName evidence="3">DDE-1 domain-containing protein</fullName>
    </recommendedName>
</protein>
<evidence type="ECO:0000313" key="1">
    <source>
        <dbReference type="EMBL" id="GBM75400.1"/>
    </source>
</evidence>
<dbReference type="AlphaFoldDB" id="A0A4Y2ICW7"/>
<dbReference type="OrthoDB" id="6428588at2759"/>
<evidence type="ECO:0000313" key="2">
    <source>
        <dbReference type="Proteomes" id="UP000499080"/>
    </source>
</evidence>
<reference evidence="1 2" key="1">
    <citation type="journal article" date="2019" name="Sci. Rep.">
        <title>Orb-weaving spider Araneus ventricosus genome elucidates the spidroin gene catalogue.</title>
        <authorList>
            <person name="Kono N."/>
            <person name="Nakamura H."/>
            <person name="Ohtoshi R."/>
            <person name="Moran D.A.P."/>
            <person name="Shinohara A."/>
            <person name="Yoshida Y."/>
            <person name="Fujiwara M."/>
            <person name="Mori M."/>
            <person name="Tomita M."/>
            <person name="Arakawa K."/>
        </authorList>
    </citation>
    <scope>NUCLEOTIDE SEQUENCE [LARGE SCALE GENOMIC DNA]</scope>
</reference>
<evidence type="ECO:0008006" key="3">
    <source>
        <dbReference type="Google" id="ProtNLM"/>
    </source>
</evidence>
<sequence length="95" mass="10737">MENDANPHSTLNQPMDQNVIQNNKLGCRKLHLTNILNDPVHNENLEKTLENVNLKDVVFILANCWASVSTLLINTSRGKICFPILLILKLKKCSN</sequence>
<comment type="caution">
    <text evidence="1">The sequence shown here is derived from an EMBL/GenBank/DDBJ whole genome shotgun (WGS) entry which is preliminary data.</text>
</comment>